<keyword evidence="2" id="KW-1185">Reference proteome</keyword>
<protein>
    <submittedName>
        <fullName evidence="1">Uncharacterized protein</fullName>
    </submittedName>
</protein>
<reference evidence="1" key="1">
    <citation type="submission" date="2022-08" db="EMBL/GenBank/DDBJ databases">
        <title>Genome Sequence of Lecanicillium fungicola.</title>
        <authorList>
            <person name="Buettner E."/>
        </authorList>
    </citation>
    <scope>NUCLEOTIDE SEQUENCE</scope>
    <source>
        <strain evidence="1">Babe33</strain>
    </source>
</reference>
<proteinExistence type="predicted"/>
<comment type="caution">
    <text evidence="1">The sequence shown here is derived from an EMBL/GenBank/DDBJ whole genome shotgun (WGS) entry which is preliminary data.</text>
</comment>
<accession>A0ACC1MIG8</accession>
<gene>
    <name evidence="1" type="ORF">NQ176_g10075</name>
</gene>
<evidence type="ECO:0000313" key="2">
    <source>
        <dbReference type="Proteomes" id="UP001143910"/>
    </source>
</evidence>
<sequence>MTAPPFVFAALVALVVSISSDKLGERCLHLVIPLAVALIGFIIAAATEGLAPRYFSLFLALGGVYGCYDITYAWMSSTIPRPIEKRSSAFAIANMVGNVAQVYSPYMYPASSGPQYLPAMIANSIFVLATIICCGTLYMSLRWENQKLAARQMQMADEDDEKGRDPKSDTKAGAAHPEALDPGFRYML</sequence>
<organism evidence="1 2">
    <name type="scientific">Zarea fungicola</name>
    <dbReference type="NCBI Taxonomy" id="93591"/>
    <lineage>
        <taxon>Eukaryota</taxon>
        <taxon>Fungi</taxon>
        <taxon>Dikarya</taxon>
        <taxon>Ascomycota</taxon>
        <taxon>Pezizomycotina</taxon>
        <taxon>Sordariomycetes</taxon>
        <taxon>Hypocreomycetidae</taxon>
        <taxon>Hypocreales</taxon>
        <taxon>Cordycipitaceae</taxon>
        <taxon>Zarea</taxon>
    </lineage>
</organism>
<evidence type="ECO:0000313" key="1">
    <source>
        <dbReference type="EMBL" id="KAJ2966595.1"/>
    </source>
</evidence>
<dbReference type="EMBL" id="JANJQO010002571">
    <property type="protein sequence ID" value="KAJ2966595.1"/>
    <property type="molecule type" value="Genomic_DNA"/>
</dbReference>
<dbReference type="Proteomes" id="UP001143910">
    <property type="component" value="Unassembled WGS sequence"/>
</dbReference>
<name>A0ACC1MIG8_9HYPO</name>